<protein>
    <submittedName>
        <fullName evidence="2">VanZ family protein</fullName>
    </submittedName>
</protein>
<feature type="transmembrane region" description="Helical" evidence="1">
    <location>
        <begin position="77"/>
        <end position="96"/>
    </location>
</feature>
<dbReference type="EMBL" id="CP157483">
    <property type="protein sequence ID" value="XBO44113.1"/>
    <property type="molecule type" value="Genomic_DNA"/>
</dbReference>
<keyword evidence="1" id="KW-0812">Transmembrane</keyword>
<feature type="transmembrane region" description="Helical" evidence="1">
    <location>
        <begin position="53"/>
        <end position="70"/>
    </location>
</feature>
<name>A0AAU7JUI4_9MICO</name>
<feature type="transmembrane region" description="Helical" evidence="1">
    <location>
        <begin position="102"/>
        <end position="122"/>
    </location>
</feature>
<sequence length="125" mass="13826">MSQRTDQTHAPAGARSRWSRVRVLAVAVLVVHFAALYWPRIDIQGPVTWTDKVVHVLLFGVPALLVLRAWPRAWPAVALLAVHAPLSELAQHAWLPHRSGDVWDAVADLGGVVVGVTLAVVWRRR</sequence>
<evidence type="ECO:0000256" key="1">
    <source>
        <dbReference type="SAM" id="Phobius"/>
    </source>
</evidence>
<proteinExistence type="predicted"/>
<evidence type="ECO:0000313" key="2">
    <source>
        <dbReference type="EMBL" id="XBO44113.1"/>
    </source>
</evidence>
<gene>
    <name evidence="2" type="ORF">ABEG17_01960</name>
</gene>
<reference evidence="2" key="1">
    <citation type="submission" date="2024-05" db="EMBL/GenBank/DDBJ databases">
        <authorList>
            <person name="Kim S."/>
            <person name="Heo J."/>
            <person name="Choi H."/>
            <person name="Choi Y."/>
            <person name="Kwon S.-W."/>
            <person name="Kim Y."/>
        </authorList>
    </citation>
    <scope>NUCLEOTIDE SEQUENCE</scope>
    <source>
        <strain evidence="2">KACC 23699</strain>
    </source>
</reference>
<dbReference type="AlphaFoldDB" id="A0AAU7JUI4"/>
<keyword evidence="1" id="KW-0472">Membrane</keyword>
<dbReference type="RefSeq" id="WP_406831570.1">
    <property type="nucleotide sequence ID" value="NZ_CP157483.1"/>
</dbReference>
<organism evidence="2">
    <name type="scientific">Pedococcus sp. KACC 23699</name>
    <dbReference type="NCBI Taxonomy" id="3149228"/>
    <lineage>
        <taxon>Bacteria</taxon>
        <taxon>Bacillati</taxon>
        <taxon>Actinomycetota</taxon>
        <taxon>Actinomycetes</taxon>
        <taxon>Micrococcales</taxon>
        <taxon>Intrasporangiaceae</taxon>
        <taxon>Pedococcus</taxon>
    </lineage>
</organism>
<keyword evidence="1" id="KW-1133">Transmembrane helix</keyword>
<accession>A0AAU7JUI4</accession>
<feature type="transmembrane region" description="Helical" evidence="1">
    <location>
        <begin position="21"/>
        <end position="41"/>
    </location>
</feature>